<dbReference type="Proteomes" id="UP000183567">
    <property type="component" value="Unassembled WGS sequence"/>
</dbReference>
<sequence length="77" mass="8885">MRQHRTTRSTIAHIATAGYITLSKNQIKFSGERIVSCSLVLIDLHLKRTNTVSYKRLRKNDCDYAPRHDAPQYGQCH</sequence>
<reference evidence="1 2" key="1">
    <citation type="submission" date="2016-03" db="EMBL/GenBank/DDBJ databases">
        <title>Comparative genomics of the ectomycorrhizal sister species Rhizopogon vinicolor and Rhizopogon vesiculosus (Basidiomycota: Boletales) reveals a divergence of the mating type B locus.</title>
        <authorList>
            <person name="Mujic A.B."/>
            <person name="Kuo A."/>
            <person name="Tritt A."/>
            <person name="Lipzen A."/>
            <person name="Chen C."/>
            <person name="Johnson J."/>
            <person name="Sharma A."/>
            <person name="Barry K."/>
            <person name="Grigoriev I.V."/>
            <person name="Spatafora J.W."/>
        </authorList>
    </citation>
    <scope>NUCLEOTIDE SEQUENCE [LARGE SCALE GENOMIC DNA]</scope>
    <source>
        <strain evidence="1 2">AM-OR11-056</strain>
    </source>
</reference>
<comment type="caution">
    <text evidence="1">The sequence shown here is derived from an EMBL/GenBank/DDBJ whole genome shotgun (WGS) entry which is preliminary data.</text>
</comment>
<evidence type="ECO:0000313" key="2">
    <source>
        <dbReference type="Proteomes" id="UP000183567"/>
    </source>
</evidence>
<dbReference type="EMBL" id="LVVM01001811">
    <property type="protein sequence ID" value="OJA17795.1"/>
    <property type="molecule type" value="Genomic_DNA"/>
</dbReference>
<name>A0A1J8QCV8_9AGAM</name>
<keyword evidence="2" id="KW-1185">Reference proteome</keyword>
<proteinExistence type="predicted"/>
<organism evidence="1 2">
    <name type="scientific">Rhizopogon vesiculosus</name>
    <dbReference type="NCBI Taxonomy" id="180088"/>
    <lineage>
        <taxon>Eukaryota</taxon>
        <taxon>Fungi</taxon>
        <taxon>Dikarya</taxon>
        <taxon>Basidiomycota</taxon>
        <taxon>Agaricomycotina</taxon>
        <taxon>Agaricomycetes</taxon>
        <taxon>Agaricomycetidae</taxon>
        <taxon>Boletales</taxon>
        <taxon>Suillineae</taxon>
        <taxon>Rhizopogonaceae</taxon>
        <taxon>Rhizopogon</taxon>
    </lineage>
</organism>
<accession>A0A1J8QCV8</accession>
<protein>
    <submittedName>
        <fullName evidence="1">Uncharacterized protein</fullName>
    </submittedName>
</protein>
<dbReference type="AlphaFoldDB" id="A0A1J8QCV8"/>
<gene>
    <name evidence="1" type="ORF">AZE42_11315</name>
</gene>
<evidence type="ECO:0000313" key="1">
    <source>
        <dbReference type="EMBL" id="OJA17795.1"/>
    </source>
</evidence>